<dbReference type="GO" id="GO:0005524">
    <property type="term" value="F:ATP binding"/>
    <property type="evidence" value="ECO:0007669"/>
    <property type="project" value="UniProtKB-KW"/>
</dbReference>
<dbReference type="PROSITE" id="PS51383">
    <property type="entry name" value="YJEF_C_3"/>
    <property type="match status" value="1"/>
</dbReference>
<evidence type="ECO:0000259" key="22">
    <source>
        <dbReference type="PROSITE" id="PS51385"/>
    </source>
</evidence>
<dbReference type="InterPro" id="IPR017953">
    <property type="entry name" value="Carbohydrate_kinase_pred_CS"/>
</dbReference>
<evidence type="ECO:0000256" key="16">
    <source>
        <dbReference type="ARBA" id="ARBA00023268"/>
    </source>
</evidence>
<dbReference type="InterPro" id="IPR036652">
    <property type="entry name" value="YjeF_N_dom_sf"/>
</dbReference>
<dbReference type="Pfam" id="PF01256">
    <property type="entry name" value="Carb_kinase"/>
    <property type="match status" value="1"/>
</dbReference>
<keyword evidence="10" id="KW-0067">ATP-binding</keyword>
<dbReference type="InterPro" id="IPR000631">
    <property type="entry name" value="CARKD"/>
</dbReference>
<evidence type="ECO:0000256" key="13">
    <source>
        <dbReference type="ARBA" id="ARBA00023027"/>
    </source>
</evidence>
<feature type="domain" description="YjeF N-terminal" evidence="22">
    <location>
        <begin position="9"/>
        <end position="221"/>
    </location>
</feature>
<evidence type="ECO:0000256" key="19">
    <source>
        <dbReference type="ARBA" id="ARBA00048238"/>
    </source>
</evidence>
<keyword evidence="11" id="KW-0521">NADP</keyword>
<evidence type="ECO:0000256" key="5">
    <source>
        <dbReference type="ARBA" id="ARBA00009524"/>
    </source>
</evidence>
<dbReference type="PIRSF" id="PIRSF017184">
    <property type="entry name" value="Nnr"/>
    <property type="match status" value="1"/>
</dbReference>
<proteinExistence type="inferred from homology"/>
<dbReference type="Pfam" id="PF03853">
    <property type="entry name" value="YjeF_N"/>
    <property type="match status" value="1"/>
</dbReference>
<dbReference type="EC" id="5.1.99.6" evidence="6"/>
<dbReference type="AlphaFoldDB" id="A0A381W844"/>
<dbReference type="GO" id="GO:0110051">
    <property type="term" value="P:metabolite repair"/>
    <property type="evidence" value="ECO:0007669"/>
    <property type="project" value="TreeGrafter"/>
</dbReference>
<keyword evidence="13" id="KW-0520">NAD</keyword>
<dbReference type="EC" id="4.2.1.136" evidence="7"/>
<accession>A0A381W844</accession>
<evidence type="ECO:0000256" key="14">
    <source>
        <dbReference type="ARBA" id="ARBA00023235"/>
    </source>
</evidence>
<dbReference type="SUPFAM" id="SSF64153">
    <property type="entry name" value="YjeF N-terminal domain-like"/>
    <property type="match status" value="1"/>
</dbReference>
<evidence type="ECO:0000256" key="3">
    <source>
        <dbReference type="ARBA" id="ARBA00001958"/>
    </source>
</evidence>
<dbReference type="NCBIfam" id="TIGR00196">
    <property type="entry name" value="yjeF_cterm"/>
    <property type="match status" value="1"/>
</dbReference>
<dbReference type="Gene3D" id="3.40.50.10260">
    <property type="entry name" value="YjeF N-terminal domain"/>
    <property type="match status" value="1"/>
</dbReference>
<dbReference type="InterPro" id="IPR004443">
    <property type="entry name" value="YjeF_N_dom"/>
</dbReference>
<evidence type="ECO:0000256" key="10">
    <source>
        <dbReference type="ARBA" id="ARBA00022840"/>
    </source>
</evidence>
<evidence type="ECO:0000256" key="11">
    <source>
        <dbReference type="ARBA" id="ARBA00022857"/>
    </source>
</evidence>
<keyword evidence="14" id="KW-0413">Isomerase</keyword>
<protein>
    <recommendedName>
        <fullName evidence="18">Nicotinamide nucleotide repair protein</fullName>
        <ecNumber evidence="7">4.2.1.136</ecNumber>
        <ecNumber evidence="6">5.1.99.6</ecNumber>
    </recommendedName>
</protein>
<comment type="function">
    <text evidence="17">Bifunctional enzyme that catalyzes the epimerization of the S- and R-forms of NAD(P)HX and the dehydration of the S-form of NAD(P)HX at the expense of ADP, which is converted to AMP. This allows the repair of both epimers of NAD(P)HX, a damaged form of NAD(P)H that is a result of enzymatic or heat-dependent hydration.</text>
</comment>
<evidence type="ECO:0000256" key="6">
    <source>
        <dbReference type="ARBA" id="ARBA00012228"/>
    </source>
</evidence>
<evidence type="ECO:0000256" key="1">
    <source>
        <dbReference type="ARBA" id="ARBA00000013"/>
    </source>
</evidence>
<name>A0A381W844_9ZZZZ</name>
<dbReference type="GO" id="GO:0046872">
    <property type="term" value="F:metal ion binding"/>
    <property type="evidence" value="ECO:0007669"/>
    <property type="project" value="UniProtKB-KW"/>
</dbReference>
<comment type="catalytic activity">
    <reaction evidence="2">
        <text>(6R)-NADPHX = (6S)-NADPHX</text>
        <dbReference type="Rhea" id="RHEA:32227"/>
        <dbReference type="ChEBI" id="CHEBI:64076"/>
        <dbReference type="ChEBI" id="CHEBI:64077"/>
        <dbReference type="EC" id="5.1.99.6"/>
    </reaction>
</comment>
<reference evidence="23" key="1">
    <citation type="submission" date="2018-05" db="EMBL/GenBank/DDBJ databases">
        <authorList>
            <person name="Lanie J.A."/>
            <person name="Ng W.-L."/>
            <person name="Kazmierczak K.M."/>
            <person name="Andrzejewski T.M."/>
            <person name="Davidsen T.M."/>
            <person name="Wayne K.J."/>
            <person name="Tettelin H."/>
            <person name="Glass J.I."/>
            <person name="Rusch D."/>
            <person name="Podicherti R."/>
            <person name="Tsui H.-C.T."/>
            <person name="Winkler M.E."/>
        </authorList>
    </citation>
    <scope>NUCLEOTIDE SEQUENCE</scope>
</reference>
<dbReference type="GO" id="GO:0052855">
    <property type="term" value="F:ADP-dependent NAD(P)H-hydrate dehydratase activity"/>
    <property type="evidence" value="ECO:0007669"/>
    <property type="project" value="UniProtKB-EC"/>
</dbReference>
<comment type="catalytic activity">
    <reaction evidence="20">
        <text>(6S)-NADPHX + ADP = AMP + phosphate + NADPH + H(+)</text>
        <dbReference type="Rhea" id="RHEA:32235"/>
        <dbReference type="ChEBI" id="CHEBI:15378"/>
        <dbReference type="ChEBI" id="CHEBI:43474"/>
        <dbReference type="ChEBI" id="CHEBI:57783"/>
        <dbReference type="ChEBI" id="CHEBI:64076"/>
        <dbReference type="ChEBI" id="CHEBI:456215"/>
        <dbReference type="ChEBI" id="CHEBI:456216"/>
        <dbReference type="EC" id="4.2.1.136"/>
    </reaction>
</comment>
<keyword evidence="8" id="KW-0479">Metal-binding</keyword>
<comment type="cofactor">
    <cofactor evidence="3">
        <name>K(+)</name>
        <dbReference type="ChEBI" id="CHEBI:29103"/>
    </cofactor>
</comment>
<keyword evidence="16" id="KW-0511">Multifunctional enzyme</keyword>
<gene>
    <name evidence="23" type="ORF">METZ01_LOCUS101538</name>
</gene>
<evidence type="ECO:0000256" key="8">
    <source>
        <dbReference type="ARBA" id="ARBA00022723"/>
    </source>
</evidence>
<evidence type="ECO:0000256" key="2">
    <source>
        <dbReference type="ARBA" id="ARBA00000909"/>
    </source>
</evidence>
<sequence>MRVLNTTQIREADRLTIEEIGVPSMVLMENAGRQTVIALEGRFSDLDERRVAILCGRGNNGGDGFVVARTLKQRGVEATVFVIGTISDIEGDARRNLEILGRIGMPVVEIADEQSWELHYSEISGFDIIVDAILGTGVKLPLVGLLQTLAADINGLAIPVVSVDLPTGLSADSHDVTGEAIEATLTVTMGAPKLPLVLPPAEIFGGDVVVADIGIPSEVINGLAGPKIALITREGIRSLISARNIETHKGDFGHVLLVAGSVGKCGAAGLAGIGAVKSGAGLVTVATPRSCQAVVAGYAPEYMTEGLQETSDGSIDSAALEQVLGLPADIIAIGPGLGRGPSVAKIIDGLLERSGVPLVLDADALNVCADNNNLLHGRNGLDVIVTPHPGEMARLQGTSVEDVQTNRIEAARSLAMDRSVYVVLKGHRTVVACPNGCIFINLTGNPGMATGGSGDVLTGAISAWTAQLLDSETGCKVAVYLHGLAGDLAEDDEGEVAMSAVDITQYLGAAFLDLTAEQAREVQE</sequence>
<dbReference type="InterPro" id="IPR029056">
    <property type="entry name" value="Ribokinase-like"/>
</dbReference>
<dbReference type="SUPFAM" id="SSF53613">
    <property type="entry name" value="Ribokinase-like"/>
    <property type="match status" value="1"/>
</dbReference>
<keyword evidence="12" id="KW-0630">Potassium</keyword>
<dbReference type="HAMAP" id="MF_01966">
    <property type="entry name" value="NADHX_epimerase"/>
    <property type="match status" value="1"/>
</dbReference>
<organism evidence="23">
    <name type="scientific">marine metagenome</name>
    <dbReference type="NCBI Taxonomy" id="408172"/>
    <lineage>
        <taxon>unclassified sequences</taxon>
        <taxon>metagenomes</taxon>
        <taxon>ecological metagenomes</taxon>
    </lineage>
</organism>
<keyword evidence="9" id="KW-0547">Nucleotide-binding</keyword>
<keyword evidence="15" id="KW-0456">Lyase</keyword>
<evidence type="ECO:0000313" key="23">
    <source>
        <dbReference type="EMBL" id="SVA48684.1"/>
    </source>
</evidence>
<evidence type="ECO:0000259" key="21">
    <source>
        <dbReference type="PROSITE" id="PS51383"/>
    </source>
</evidence>
<comment type="catalytic activity">
    <reaction evidence="1">
        <text>(6R)-NADHX = (6S)-NADHX</text>
        <dbReference type="Rhea" id="RHEA:32215"/>
        <dbReference type="ChEBI" id="CHEBI:64074"/>
        <dbReference type="ChEBI" id="CHEBI:64075"/>
        <dbReference type="EC" id="5.1.99.6"/>
    </reaction>
</comment>
<dbReference type="PANTHER" id="PTHR12592">
    <property type="entry name" value="ATP-DEPENDENT (S)-NAD(P)H-HYDRATE DEHYDRATASE FAMILY MEMBER"/>
    <property type="match status" value="1"/>
</dbReference>
<dbReference type="EMBL" id="UINC01010992">
    <property type="protein sequence ID" value="SVA48684.1"/>
    <property type="molecule type" value="Genomic_DNA"/>
</dbReference>
<evidence type="ECO:0000256" key="9">
    <source>
        <dbReference type="ARBA" id="ARBA00022741"/>
    </source>
</evidence>
<comment type="catalytic activity">
    <reaction evidence="19">
        <text>(6S)-NADHX + ADP = AMP + phosphate + NADH + H(+)</text>
        <dbReference type="Rhea" id="RHEA:32223"/>
        <dbReference type="ChEBI" id="CHEBI:15378"/>
        <dbReference type="ChEBI" id="CHEBI:43474"/>
        <dbReference type="ChEBI" id="CHEBI:57945"/>
        <dbReference type="ChEBI" id="CHEBI:64074"/>
        <dbReference type="ChEBI" id="CHEBI:456215"/>
        <dbReference type="ChEBI" id="CHEBI:456216"/>
        <dbReference type="EC" id="4.2.1.136"/>
    </reaction>
</comment>
<evidence type="ECO:0000256" key="18">
    <source>
        <dbReference type="ARBA" id="ARBA00032624"/>
    </source>
</evidence>
<dbReference type="HAMAP" id="MF_01965">
    <property type="entry name" value="NADHX_dehydratase"/>
    <property type="match status" value="1"/>
</dbReference>
<dbReference type="PROSITE" id="PS01050">
    <property type="entry name" value="YJEF_C_2"/>
    <property type="match status" value="1"/>
</dbReference>
<dbReference type="NCBIfam" id="TIGR00197">
    <property type="entry name" value="yjeF_nterm"/>
    <property type="match status" value="1"/>
</dbReference>
<feature type="domain" description="YjeF C-terminal" evidence="21">
    <location>
        <begin position="232"/>
        <end position="514"/>
    </location>
</feature>
<dbReference type="GO" id="GO:0052856">
    <property type="term" value="F:NAD(P)HX epimerase activity"/>
    <property type="evidence" value="ECO:0007669"/>
    <property type="project" value="UniProtKB-EC"/>
</dbReference>
<comment type="similarity">
    <text evidence="4">In the N-terminal section; belongs to the NnrE/AIBP family.</text>
</comment>
<evidence type="ECO:0000256" key="17">
    <source>
        <dbReference type="ARBA" id="ARBA00025153"/>
    </source>
</evidence>
<evidence type="ECO:0000256" key="15">
    <source>
        <dbReference type="ARBA" id="ARBA00023239"/>
    </source>
</evidence>
<dbReference type="Gene3D" id="3.40.1190.20">
    <property type="match status" value="1"/>
</dbReference>
<dbReference type="InterPro" id="IPR030677">
    <property type="entry name" value="Nnr"/>
</dbReference>
<evidence type="ECO:0000256" key="20">
    <source>
        <dbReference type="ARBA" id="ARBA00049209"/>
    </source>
</evidence>
<dbReference type="PROSITE" id="PS51385">
    <property type="entry name" value="YJEF_N"/>
    <property type="match status" value="1"/>
</dbReference>
<comment type="similarity">
    <text evidence="5">In the C-terminal section; belongs to the NnrD/CARKD family.</text>
</comment>
<evidence type="ECO:0000256" key="7">
    <source>
        <dbReference type="ARBA" id="ARBA00013129"/>
    </source>
</evidence>
<evidence type="ECO:0000256" key="12">
    <source>
        <dbReference type="ARBA" id="ARBA00022958"/>
    </source>
</evidence>
<evidence type="ECO:0000256" key="4">
    <source>
        <dbReference type="ARBA" id="ARBA00006001"/>
    </source>
</evidence>
<dbReference type="CDD" id="cd01171">
    <property type="entry name" value="YXKO-related"/>
    <property type="match status" value="1"/>
</dbReference>
<dbReference type="PANTHER" id="PTHR12592:SF0">
    <property type="entry name" value="ATP-DEPENDENT (S)-NAD(P)H-HYDRATE DEHYDRATASE"/>
    <property type="match status" value="1"/>
</dbReference>